<dbReference type="Proteomes" id="UP001276564">
    <property type="component" value="Unassembled WGS sequence"/>
</dbReference>
<dbReference type="PRINTS" id="PR00035">
    <property type="entry name" value="HTHGNTR"/>
</dbReference>
<dbReference type="Gene3D" id="1.10.10.10">
    <property type="entry name" value="Winged helix-like DNA-binding domain superfamily/Winged helix DNA-binding domain"/>
    <property type="match status" value="1"/>
</dbReference>
<dbReference type="InterPro" id="IPR028978">
    <property type="entry name" value="Chorismate_lyase_/UTRA_dom_sf"/>
</dbReference>
<proteinExistence type="predicted"/>
<protein>
    <recommendedName>
        <fullName evidence="4">Histidine utilization repressor</fullName>
    </recommendedName>
</protein>
<dbReference type="InterPro" id="IPR036388">
    <property type="entry name" value="WH-like_DNA-bd_sf"/>
</dbReference>
<dbReference type="EMBL" id="JAVIIP010000012">
    <property type="protein sequence ID" value="MDX8540138.1"/>
    <property type="molecule type" value="Genomic_DNA"/>
</dbReference>
<evidence type="ECO:0000256" key="2">
    <source>
        <dbReference type="ARBA" id="ARBA00023125"/>
    </source>
</evidence>
<comment type="caution">
    <text evidence="6">The sequence shown here is derived from an EMBL/GenBank/DDBJ whole genome shotgun (WGS) entry which is preliminary data.</text>
</comment>
<evidence type="ECO:0000256" key="3">
    <source>
        <dbReference type="ARBA" id="ARBA00023163"/>
    </source>
</evidence>
<dbReference type="CDD" id="cd07377">
    <property type="entry name" value="WHTH_GntR"/>
    <property type="match status" value="1"/>
</dbReference>
<dbReference type="SMART" id="SM00866">
    <property type="entry name" value="UTRA"/>
    <property type="match status" value="1"/>
</dbReference>
<dbReference type="InterPro" id="IPR011663">
    <property type="entry name" value="UTRA"/>
</dbReference>
<keyword evidence="3" id="KW-0804">Transcription</keyword>
<keyword evidence="7" id="KW-1185">Reference proteome</keyword>
<dbReference type="InterPro" id="IPR010248">
    <property type="entry name" value="His_ut_repres"/>
</dbReference>
<reference evidence="6 7" key="1">
    <citation type="submission" date="2023-08" db="EMBL/GenBank/DDBJ databases">
        <title>Implementing the SeqCode for naming new Mesorhizobium species isolated from Vachellia karroo root nodules.</title>
        <authorList>
            <person name="Van Lill M."/>
        </authorList>
    </citation>
    <scope>NUCLEOTIDE SEQUENCE [LARGE SCALE GENOMIC DNA]</scope>
    <source>
        <strain evidence="6 7">VK4B</strain>
    </source>
</reference>
<evidence type="ECO:0000256" key="1">
    <source>
        <dbReference type="ARBA" id="ARBA00023015"/>
    </source>
</evidence>
<dbReference type="Gene3D" id="3.40.1410.10">
    <property type="entry name" value="Chorismate lyase-like"/>
    <property type="match status" value="1"/>
</dbReference>
<sequence>MSMIETMEAEGGEAVSLHQRILSDISEKILSGAWAPGHRIPFEHELTTEYNCSRMTVNKALSQLAKAGLIERRRRSGSFVRQPQSQAAVLELHDIRIEVEALGLPYRYERLARLKRRSSADDRALLGLSAPGLVLSLECLHFAGQRPFAHEQRLINLAAVAEAGEEEFLGIAPGPWLIGRVPWSQAEHRIRATAADDHVADALDIETGAPCLVVERRTWSAEHPVTHVRFIYPAESHTLVARFTPSQG</sequence>
<gene>
    <name evidence="6" type="primary">hutC</name>
    <name evidence="6" type="ORF">RFM23_21190</name>
</gene>
<dbReference type="Pfam" id="PF07702">
    <property type="entry name" value="UTRA"/>
    <property type="match status" value="1"/>
</dbReference>
<dbReference type="Pfam" id="PF00392">
    <property type="entry name" value="GntR"/>
    <property type="match status" value="1"/>
</dbReference>
<dbReference type="PROSITE" id="PS50949">
    <property type="entry name" value="HTH_GNTR"/>
    <property type="match status" value="1"/>
</dbReference>
<evidence type="ECO:0000313" key="6">
    <source>
        <dbReference type="EMBL" id="MDX8540138.1"/>
    </source>
</evidence>
<keyword evidence="1" id="KW-0805">Transcription regulation</keyword>
<dbReference type="InterPro" id="IPR036390">
    <property type="entry name" value="WH_DNA-bd_sf"/>
</dbReference>
<accession>A0ABU5AS77</accession>
<dbReference type="InterPro" id="IPR000524">
    <property type="entry name" value="Tscrpt_reg_HTH_GntR"/>
</dbReference>
<evidence type="ECO:0000313" key="7">
    <source>
        <dbReference type="Proteomes" id="UP001276564"/>
    </source>
</evidence>
<dbReference type="RefSeq" id="WP_127284609.1">
    <property type="nucleotide sequence ID" value="NZ_JARAKC010000014.1"/>
</dbReference>
<name>A0ABU5AS77_9HYPH</name>
<evidence type="ECO:0000256" key="4">
    <source>
        <dbReference type="NCBIfam" id="TIGR02018"/>
    </source>
</evidence>
<dbReference type="InterPro" id="IPR050679">
    <property type="entry name" value="Bact_HTH_transcr_reg"/>
</dbReference>
<dbReference type="SUPFAM" id="SSF64288">
    <property type="entry name" value="Chorismate lyase-like"/>
    <property type="match status" value="1"/>
</dbReference>
<organism evidence="6 7">
    <name type="scientific">Mesorhizobium abyssinicae</name>
    <dbReference type="NCBI Taxonomy" id="1209958"/>
    <lineage>
        <taxon>Bacteria</taxon>
        <taxon>Pseudomonadati</taxon>
        <taxon>Pseudomonadota</taxon>
        <taxon>Alphaproteobacteria</taxon>
        <taxon>Hyphomicrobiales</taxon>
        <taxon>Phyllobacteriaceae</taxon>
        <taxon>Mesorhizobium</taxon>
    </lineage>
</organism>
<evidence type="ECO:0000259" key="5">
    <source>
        <dbReference type="PROSITE" id="PS50949"/>
    </source>
</evidence>
<dbReference type="PANTHER" id="PTHR44846:SF16">
    <property type="entry name" value="TRANSCRIPTIONAL REGULATOR PHNF-RELATED"/>
    <property type="match status" value="1"/>
</dbReference>
<dbReference type="PANTHER" id="PTHR44846">
    <property type="entry name" value="MANNOSYL-D-GLYCERATE TRANSPORT/METABOLISM SYSTEM REPRESSOR MNGR-RELATED"/>
    <property type="match status" value="1"/>
</dbReference>
<dbReference type="NCBIfam" id="TIGR02018">
    <property type="entry name" value="his_ut_repres"/>
    <property type="match status" value="1"/>
</dbReference>
<keyword evidence="2" id="KW-0238">DNA-binding</keyword>
<dbReference type="SUPFAM" id="SSF46785">
    <property type="entry name" value="Winged helix' DNA-binding domain"/>
    <property type="match status" value="1"/>
</dbReference>
<dbReference type="SMART" id="SM00345">
    <property type="entry name" value="HTH_GNTR"/>
    <property type="match status" value="1"/>
</dbReference>
<feature type="domain" description="HTH gntR-type" evidence="5">
    <location>
        <begin position="15"/>
        <end position="83"/>
    </location>
</feature>